<keyword evidence="2" id="KW-1133">Transmembrane helix</keyword>
<evidence type="ECO:0000313" key="3">
    <source>
        <dbReference type="EMBL" id="RMY99217.1"/>
    </source>
</evidence>
<sequence length="470" mass="53204">MRLPPNSIPTEHHSLAATSSAKTPLDLRHSMLRRFLPLVVVGAISTLLIFIVFHGGRWRQLPQAVGLGEYGGPTEDEKTNALPDLRASPSGKHEKSGNHEHEAVGPGGSYTDSKIESTSPYPMGQTKPPGSNYTKTLVIAKMKAENTAWIDGHLGDMIEDGLLSTAIYTADDPLAPLHPPKNKGHEVAVYLTYIIDYYDDLADINIFMHAHRFTWHNNAALDKDAGLMVRHLSPERVTREGYMNLRCHWDPGCPAHIHPGTTERDPDKAEEHLIAEAWAQLFPLNHVPSILAQPCCAQFAVSRERIRQTPKQRWVQIRDWVLRTQLSDYVSGRVFEYVWQFIFTLSPVHCPSMSACYCDGYGLCFGGPKDLDYYLDLVSESEEYEEQLRLWHEQAEVIEDMRAARNSGKMWDEEAELDVPVPGRDKLLERWIEQAQGEMDVLRRAAFERGKDPKQRALESGREWKEGDGF</sequence>
<dbReference type="InterPro" id="IPR021838">
    <property type="entry name" value="DUF3431"/>
</dbReference>
<evidence type="ECO:0000256" key="2">
    <source>
        <dbReference type="SAM" id="Phobius"/>
    </source>
</evidence>
<feature type="region of interest" description="Disordered" evidence="1">
    <location>
        <begin position="70"/>
        <end position="129"/>
    </location>
</feature>
<accession>A0A3M7GEF1</accession>
<feature type="compositionally biased region" description="Polar residues" evidence="1">
    <location>
        <begin position="110"/>
        <end position="120"/>
    </location>
</feature>
<comment type="caution">
    <text evidence="3">The sequence shown here is derived from an EMBL/GenBank/DDBJ whole genome shotgun (WGS) entry which is preliminary data.</text>
</comment>
<evidence type="ECO:0000313" key="4">
    <source>
        <dbReference type="Proteomes" id="UP000269539"/>
    </source>
</evidence>
<feature type="compositionally biased region" description="Basic and acidic residues" evidence="1">
    <location>
        <begin position="91"/>
        <end position="103"/>
    </location>
</feature>
<dbReference type="PANTHER" id="PTHR37490:SF3">
    <property type="entry name" value="DUF3431 DOMAIN CONTAINING PROTEIN"/>
    <property type="match status" value="1"/>
</dbReference>
<gene>
    <name evidence="3" type="ORF">D0864_04124</name>
</gene>
<dbReference type="EMBL" id="QWIO01000344">
    <property type="protein sequence ID" value="RMY99217.1"/>
    <property type="molecule type" value="Genomic_DNA"/>
</dbReference>
<organism evidence="3 4">
    <name type="scientific">Hortaea werneckii</name>
    <name type="common">Black yeast</name>
    <name type="synonym">Cladosporium werneckii</name>
    <dbReference type="NCBI Taxonomy" id="91943"/>
    <lineage>
        <taxon>Eukaryota</taxon>
        <taxon>Fungi</taxon>
        <taxon>Dikarya</taxon>
        <taxon>Ascomycota</taxon>
        <taxon>Pezizomycotina</taxon>
        <taxon>Dothideomycetes</taxon>
        <taxon>Dothideomycetidae</taxon>
        <taxon>Mycosphaerellales</taxon>
        <taxon>Teratosphaeriaceae</taxon>
        <taxon>Hortaea</taxon>
    </lineage>
</organism>
<feature type="transmembrane region" description="Helical" evidence="2">
    <location>
        <begin position="35"/>
        <end position="53"/>
    </location>
</feature>
<reference evidence="3 4" key="1">
    <citation type="journal article" date="2018" name="BMC Genomics">
        <title>Genomic evidence for intraspecific hybridization in a clonal and extremely halotolerant yeast.</title>
        <authorList>
            <person name="Gostincar C."/>
            <person name="Stajich J.E."/>
            <person name="Zupancic J."/>
            <person name="Zalar P."/>
            <person name="Gunde-Cimerman N."/>
        </authorList>
    </citation>
    <scope>NUCLEOTIDE SEQUENCE [LARGE SCALE GENOMIC DNA]</scope>
    <source>
        <strain evidence="3 4">EXF-10513</strain>
    </source>
</reference>
<dbReference type="Proteomes" id="UP000269539">
    <property type="component" value="Unassembled WGS sequence"/>
</dbReference>
<name>A0A3M7GEF1_HORWE</name>
<protein>
    <recommendedName>
        <fullName evidence="5">DUF3431 domain-containing protein</fullName>
    </recommendedName>
</protein>
<dbReference type="VEuPathDB" id="FungiDB:BTJ68_01399"/>
<dbReference type="AlphaFoldDB" id="A0A3M7GEF1"/>
<proteinExistence type="predicted"/>
<evidence type="ECO:0008006" key="5">
    <source>
        <dbReference type="Google" id="ProtNLM"/>
    </source>
</evidence>
<dbReference type="PANTHER" id="PTHR37490">
    <property type="entry name" value="EXPRESSED PROTEIN"/>
    <property type="match status" value="1"/>
</dbReference>
<feature type="region of interest" description="Disordered" evidence="1">
    <location>
        <begin position="1"/>
        <end position="22"/>
    </location>
</feature>
<dbReference type="Pfam" id="PF11913">
    <property type="entry name" value="DUF3431"/>
    <property type="match status" value="1"/>
</dbReference>
<evidence type="ECO:0000256" key="1">
    <source>
        <dbReference type="SAM" id="MobiDB-lite"/>
    </source>
</evidence>
<keyword evidence="2" id="KW-0812">Transmembrane</keyword>
<keyword evidence="2" id="KW-0472">Membrane</keyword>